<dbReference type="STRING" id="1524460.IX84_27345"/>
<evidence type="ECO:0000256" key="7">
    <source>
        <dbReference type="ARBA" id="ARBA00023136"/>
    </source>
</evidence>
<accession>A0A098RYK3</accession>
<feature type="transmembrane region" description="Helical" evidence="8">
    <location>
        <begin position="136"/>
        <end position="161"/>
    </location>
</feature>
<feature type="transmembrane region" description="Helical" evidence="8">
    <location>
        <begin position="217"/>
        <end position="239"/>
    </location>
</feature>
<dbReference type="Gene3D" id="1.10.357.140">
    <property type="entry name" value="UbiA prenyltransferase"/>
    <property type="match status" value="1"/>
</dbReference>
<dbReference type="Proteomes" id="UP000029736">
    <property type="component" value="Unassembled WGS sequence"/>
</dbReference>
<feature type="transmembrane region" description="Helical" evidence="8">
    <location>
        <begin position="173"/>
        <end position="191"/>
    </location>
</feature>
<reference evidence="9 10" key="1">
    <citation type="journal article" date="2014" name="Int. J. Syst. Evol. Microbiol.">
        <title>Phaeodactylibacter xiamenensis gen. nov., sp. nov., a member of the family Saprospiraceae isolated from the marine alga Phaeodactylum tricornutum.</title>
        <authorList>
            <person name="Chen Z.Jr."/>
            <person name="Lei X."/>
            <person name="Lai Q."/>
            <person name="Li Y."/>
            <person name="Zhang B."/>
            <person name="Zhang J."/>
            <person name="Zhang H."/>
            <person name="Yang L."/>
            <person name="Zheng W."/>
            <person name="Tian Y."/>
            <person name="Yu Z."/>
            <person name="Xu H.Jr."/>
            <person name="Zheng T."/>
        </authorList>
    </citation>
    <scope>NUCLEOTIDE SEQUENCE [LARGE SCALE GENOMIC DNA]</scope>
    <source>
        <strain evidence="9 10">KD52</strain>
    </source>
</reference>
<evidence type="ECO:0000256" key="3">
    <source>
        <dbReference type="ARBA" id="ARBA00022475"/>
    </source>
</evidence>
<evidence type="ECO:0008006" key="11">
    <source>
        <dbReference type="Google" id="ProtNLM"/>
    </source>
</evidence>
<dbReference type="InterPro" id="IPR000537">
    <property type="entry name" value="UbiA_prenyltransferase"/>
</dbReference>
<evidence type="ECO:0000313" key="9">
    <source>
        <dbReference type="EMBL" id="KGE85244.1"/>
    </source>
</evidence>
<feature type="transmembrane region" description="Helical" evidence="8">
    <location>
        <begin position="275"/>
        <end position="298"/>
    </location>
</feature>
<feature type="transmembrane region" description="Helical" evidence="8">
    <location>
        <begin position="85"/>
        <end position="105"/>
    </location>
</feature>
<dbReference type="NCBIfam" id="NF009525">
    <property type="entry name" value="PRK12887.1"/>
    <property type="match status" value="1"/>
</dbReference>
<keyword evidence="3" id="KW-1003">Cell membrane</keyword>
<keyword evidence="10" id="KW-1185">Reference proteome</keyword>
<evidence type="ECO:0000313" key="10">
    <source>
        <dbReference type="Proteomes" id="UP000029736"/>
    </source>
</evidence>
<gene>
    <name evidence="9" type="ORF">IX84_27345</name>
</gene>
<dbReference type="GO" id="GO:0016765">
    <property type="term" value="F:transferase activity, transferring alkyl or aryl (other than methyl) groups"/>
    <property type="evidence" value="ECO:0007669"/>
    <property type="project" value="InterPro"/>
</dbReference>
<feature type="transmembrane region" description="Helical" evidence="8">
    <location>
        <begin position="245"/>
        <end position="263"/>
    </location>
</feature>
<comment type="similarity">
    <text evidence="2">Belongs to the UbiA prenyltransferase family.</text>
</comment>
<dbReference type="PANTHER" id="PTHR43009">
    <property type="entry name" value="HOMOGENTISATE SOLANESYLTRANSFERASE, CHLOROPLASTIC"/>
    <property type="match status" value="1"/>
</dbReference>
<evidence type="ECO:0000256" key="2">
    <source>
        <dbReference type="ARBA" id="ARBA00005985"/>
    </source>
</evidence>
<proteinExistence type="inferred from homology"/>
<protein>
    <recommendedName>
        <fullName evidence="11">Homogentisate phytyltransferase</fullName>
    </recommendedName>
</protein>
<sequence>MCNLMMDFIRFSRPHTIIGTSLSVLALYLLALSYAGKATGDWNIFLTAWVSCLGANIFIVGLNQLTDIEIDRINKPYLPLASGAYTVRTGQAIIGIALFIALALAVYGGPYLMWTVGLSLLLGIAYSLPPLRLKRFHFWAAFCIIAVRGLIVNLLLFLHFYNQLSGDTALPPIIIWLTVAIFIYGLIIAWFKDMPDTAGDEAHRIQTLSLQVGLRRVFWIGNSLLGGLFLLLATLPLWADLQVHHLLFGLGHLSLLLGFLLLASRVDLSEKASIMRYYQAVWGLFFLEYGLFATAGWLA</sequence>
<dbReference type="GO" id="GO:0016020">
    <property type="term" value="C:membrane"/>
    <property type="evidence" value="ECO:0007669"/>
    <property type="project" value="UniProtKB-SubCell"/>
</dbReference>
<feature type="transmembrane region" description="Helical" evidence="8">
    <location>
        <begin position="111"/>
        <end position="129"/>
    </location>
</feature>
<dbReference type="AlphaFoldDB" id="A0A098RYK3"/>
<dbReference type="Pfam" id="PF01040">
    <property type="entry name" value="UbiA"/>
    <property type="match status" value="1"/>
</dbReference>
<dbReference type="PANTHER" id="PTHR43009:SF7">
    <property type="entry name" value="HOMOGENTISATE GERANYLGERANYLTRANSFERASE, CHLOROPLASTIC"/>
    <property type="match status" value="1"/>
</dbReference>
<evidence type="ECO:0000256" key="1">
    <source>
        <dbReference type="ARBA" id="ARBA00004141"/>
    </source>
</evidence>
<feature type="transmembrane region" description="Helical" evidence="8">
    <location>
        <begin position="45"/>
        <end position="65"/>
    </location>
</feature>
<comment type="caution">
    <text evidence="9">The sequence shown here is derived from an EMBL/GenBank/DDBJ whole genome shotgun (WGS) entry which is preliminary data.</text>
</comment>
<dbReference type="InterPro" id="IPR044878">
    <property type="entry name" value="UbiA_sf"/>
</dbReference>
<evidence type="ECO:0000256" key="6">
    <source>
        <dbReference type="ARBA" id="ARBA00022989"/>
    </source>
</evidence>
<evidence type="ECO:0000256" key="5">
    <source>
        <dbReference type="ARBA" id="ARBA00022692"/>
    </source>
</evidence>
<evidence type="ECO:0000256" key="8">
    <source>
        <dbReference type="SAM" id="Phobius"/>
    </source>
</evidence>
<keyword evidence="6 8" id="KW-1133">Transmembrane helix</keyword>
<dbReference type="EMBL" id="JPOS01000090">
    <property type="protein sequence ID" value="KGE85244.1"/>
    <property type="molecule type" value="Genomic_DNA"/>
</dbReference>
<keyword evidence="7 8" id="KW-0472">Membrane</keyword>
<name>A0A098RYK3_9BACT</name>
<keyword evidence="5 8" id="KW-0812">Transmembrane</keyword>
<comment type="subcellular location">
    <subcellularLocation>
        <location evidence="1">Membrane</location>
        <topology evidence="1">Multi-pass membrane protein</topology>
    </subcellularLocation>
</comment>
<keyword evidence="4" id="KW-0808">Transferase</keyword>
<evidence type="ECO:0000256" key="4">
    <source>
        <dbReference type="ARBA" id="ARBA00022679"/>
    </source>
</evidence>
<organism evidence="9 10">
    <name type="scientific">Phaeodactylibacter xiamenensis</name>
    <dbReference type="NCBI Taxonomy" id="1524460"/>
    <lineage>
        <taxon>Bacteria</taxon>
        <taxon>Pseudomonadati</taxon>
        <taxon>Bacteroidota</taxon>
        <taxon>Saprospiria</taxon>
        <taxon>Saprospirales</taxon>
        <taxon>Haliscomenobacteraceae</taxon>
        <taxon>Phaeodactylibacter</taxon>
    </lineage>
</organism>